<proteinExistence type="predicted"/>
<dbReference type="PANTHER" id="PTHR44757:SF2">
    <property type="entry name" value="BIOFILM ARCHITECTURE MAINTENANCE PROTEIN MBAA"/>
    <property type="match status" value="1"/>
</dbReference>
<dbReference type="Pfam" id="PF00990">
    <property type="entry name" value="GGDEF"/>
    <property type="match status" value="1"/>
</dbReference>
<keyword evidence="1" id="KW-1133">Transmembrane helix</keyword>
<dbReference type="InterPro" id="IPR000160">
    <property type="entry name" value="GGDEF_dom"/>
</dbReference>
<evidence type="ECO:0000313" key="5">
    <source>
        <dbReference type="Proteomes" id="UP000309061"/>
    </source>
</evidence>
<dbReference type="SMART" id="SM00052">
    <property type="entry name" value="EAL"/>
    <property type="match status" value="1"/>
</dbReference>
<protein>
    <submittedName>
        <fullName evidence="4">EAL domain-containing protein</fullName>
    </submittedName>
</protein>
<feature type="domain" description="EAL" evidence="2">
    <location>
        <begin position="535"/>
        <end position="786"/>
    </location>
</feature>
<dbReference type="SUPFAM" id="SSF55073">
    <property type="entry name" value="Nucleotide cyclase"/>
    <property type="match status" value="1"/>
</dbReference>
<keyword evidence="1" id="KW-0812">Transmembrane</keyword>
<evidence type="ECO:0000256" key="1">
    <source>
        <dbReference type="SAM" id="Phobius"/>
    </source>
</evidence>
<accession>A0A6B8K8B9</accession>
<dbReference type="AlphaFoldDB" id="A0A6B8K8B9"/>
<dbReference type="NCBIfam" id="TIGR00254">
    <property type="entry name" value="GGDEF"/>
    <property type="match status" value="1"/>
</dbReference>
<dbReference type="Gene3D" id="3.30.70.270">
    <property type="match status" value="1"/>
</dbReference>
<dbReference type="KEGG" id="mhey:H2LOC_000190"/>
<name>A0A6B8K8B9_9HYPH</name>
<feature type="transmembrane region" description="Helical" evidence="1">
    <location>
        <begin position="117"/>
        <end position="136"/>
    </location>
</feature>
<dbReference type="Gene3D" id="3.20.20.450">
    <property type="entry name" value="EAL domain"/>
    <property type="match status" value="1"/>
</dbReference>
<dbReference type="InterPro" id="IPR035919">
    <property type="entry name" value="EAL_sf"/>
</dbReference>
<dbReference type="InterPro" id="IPR001633">
    <property type="entry name" value="EAL_dom"/>
</dbReference>
<reference evidence="4 5" key="1">
    <citation type="submission" date="2019-11" db="EMBL/GenBank/DDBJ databases">
        <title>The genome sequence of Methylocystis heyeri.</title>
        <authorList>
            <person name="Oshkin I.Y."/>
            <person name="Miroshnikov K."/>
            <person name="Dedysh S.N."/>
        </authorList>
    </citation>
    <scope>NUCLEOTIDE SEQUENCE [LARGE SCALE GENOMIC DNA]</scope>
    <source>
        <strain evidence="4 5">H2</strain>
    </source>
</reference>
<sequence>MHSANSEPARFTVGLFSLRGYLHSAYREAGVSVKDLASYRNLVAFLFASPASLILGLVCSCLLPYLCWQASGDNLFELLFFVSLLIGALRLCTLVRYHSRDHTGEDEATTRCWDREFVLGATAMSAALGATGYFAIAETASASVHLTIVAYNVALASAYVARNAARPKFVLVQILTIMAPFCLALMGSGDRYYNYVGLSGILFIAGNGVVAWSVHRNLVALIEAKKTADRLSSQLHLQNLTLDAAINTMPHGLAMFDENLDLAVANEQHYSLFSLREPSIQKTFAATERHLVKSRLISRADALSLFHACQVSLKERRPSNIELVTYSGMNLVVSFTPALEGGVLMLTENATERRTVEAKIERLARFDILTGLPNRHEFGLRLSRAFDALAGGGPAFAVFYVDLDGFKRVNDTLGHEIGDELLVEVSKRLHRKKETEAIISRLAGDEFAAIHLVSHPDATLSIAQEITSALKEPFSLGNNTVRISASIGIAFAPLHATTPEAVLRHADIALYRAKASGRGSTVIYDESMAAELNERVSLEADLAAAAAESAFELHYQPIYDLATGKAVSYEALMRWRHPTRGYVSPSTFIPIAEQTGRIEQLGCFAIRQACADAASWRDDTSVCVNVSVLQFRNPGVLMQCVESALASTGLDPRRLTLEITESLFIDEFESTLGTIERLKALGIKFSLDDFGTGYSSLSNLSRLPLSIVKIDQSLSRDITFNTTSYAVVEAVCSLAKRIDMIVVVEGIETQAQKLAIQSLGADRGQGWLFGKPEPARHISEQQRRAA</sequence>
<dbReference type="CDD" id="cd01949">
    <property type="entry name" value="GGDEF"/>
    <property type="match status" value="1"/>
</dbReference>
<dbReference type="InterPro" id="IPR052155">
    <property type="entry name" value="Biofilm_reg_signaling"/>
</dbReference>
<organism evidence="4 5">
    <name type="scientific">Methylocystis heyeri</name>
    <dbReference type="NCBI Taxonomy" id="391905"/>
    <lineage>
        <taxon>Bacteria</taxon>
        <taxon>Pseudomonadati</taxon>
        <taxon>Pseudomonadota</taxon>
        <taxon>Alphaproteobacteria</taxon>
        <taxon>Hyphomicrobiales</taxon>
        <taxon>Methylocystaceae</taxon>
        <taxon>Methylocystis</taxon>
    </lineage>
</organism>
<keyword evidence="5" id="KW-1185">Reference proteome</keyword>
<dbReference type="InterPro" id="IPR029787">
    <property type="entry name" value="Nucleotide_cyclase"/>
</dbReference>
<feature type="transmembrane region" description="Helical" evidence="1">
    <location>
        <begin position="168"/>
        <end position="186"/>
    </location>
</feature>
<gene>
    <name evidence="4" type="ORF">H2LOC_000190</name>
</gene>
<dbReference type="PANTHER" id="PTHR44757">
    <property type="entry name" value="DIGUANYLATE CYCLASE DGCP"/>
    <property type="match status" value="1"/>
</dbReference>
<dbReference type="Pfam" id="PF12860">
    <property type="entry name" value="PAS_7"/>
    <property type="match status" value="1"/>
</dbReference>
<keyword evidence="1" id="KW-0472">Membrane</keyword>
<dbReference type="PROSITE" id="PS50887">
    <property type="entry name" value="GGDEF"/>
    <property type="match status" value="1"/>
</dbReference>
<evidence type="ECO:0000259" key="3">
    <source>
        <dbReference type="PROSITE" id="PS50887"/>
    </source>
</evidence>
<evidence type="ECO:0000259" key="2">
    <source>
        <dbReference type="PROSITE" id="PS50883"/>
    </source>
</evidence>
<dbReference type="OrthoDB" id="9814202at2"/>
<evidence type="ECO:0000313" key="4">
    <source>
        <dbReference type="EMBL" id="QGM44246.1"/>
    </source>
</evidence>
<feature type="domain" description="GGDEF" evidence="3">
    <location>
        <begin position="394"/>
        <end position="526"/>
    </location>
</feature>
<feature type="transmembrane region" description="Helical" evidence="1">
    <location>
        <begin position="78"/>
        <end position="97"/>
    </location>
</feature>
<feature type="transmembrane region" description="Helical" evidence="1">
    <location>
        <begin position="192"/>
        <end position="214"/>
    </location>
</feature>
<dbReference type="CDD" id="cd01948">
    <property type="entry name" value="EAL"/>
    <property type="match status" value="1"/>
</dbReference>
<dbReference type="SUPFAM" id="SSF141868">
    <property type="entry name" value="EAL domain-like"/>
    <property type="match status" value="1"/>
</dbReference>
<dbReference type="SMART" id="SM00267">
    <property type="entry name" value="GGDEF"/>
    <property type="match status" value="1"/>
</dbReference>
<dbReference type="EMBL" id="CP046052">
    <property type="protein sequence ID" value="QGM44246.1"/>
    <property type="molecule type" value="Genomic_DNA"/>
</dbReference>
<feature type="transmembrane region" description="Helical" evidence="1">
    <location>
        <begin position="42"/>
        <end position="66"/>
    </location>
</feature>
<dbReference type="PROSITE" id="PS50883">
    <property type="entry name" value="EAL"/>
    <property type="match status" value="1"/>
</dbReference>
<dbReference type="Pfam" id="PF00563">
    <property type="entry name" value="EAL"/>
    <property type="match status" value="1"/>
</dbReference>
<dbReference type="InterPro" id="IPR043128">
    <property type="entry name" value="Rev_trsase/Diguanyl_cyclase"/>
</dbReference>
<dbReference type="Proteomes" id="UP000309061">
    <property type="component" value="Chromosome"/>
</dbReference>